<keyword evidence="2" id="KW-1185">Reference proteome</keyword>
<dbReference type="SUPFAM" id="SSF53590">
    <property type="entry name" value="Nucleoside hydrolase"/>
    <property type="match status" value="1"/>
</dbReference>
<dbReference type="PANTHER" id="PTHR43264">
    <property type="match status" value="1"/>
</dbReference>
<evidence type="ECO:0000313" key="2">
    <source>
        <dbReference type="Proteomes" id="UP001501508"/>
    </source>
</evidence>
<reference evidence="2" key="1">
    <citation type="journal article" date="2019" name="Int. J. Syst. Evol. Microbiol.">
        <title>The Global Catalogue of Microorganisms (GCM) 10K type strain sequencing project: providing services to taxonomists for standard genome sequencing and annotation.</title>
        <authorList>
            <consortium name="The Broad Institute Genomics Platform"/>
            <consortium name="The Broad Institute Genome Sequencing Center for Infectious Disease"/>
            <person name="Wu L."/>
            <person name="Ma J."/>
        </authorList>
    </citation>
    <scope>NUCLEOTIDE SEQUENCE [LARGE SCALE GENOMIC DNA]</scope>
    <source>
        <strain evidence="2">JCM 31920</strain>
    </source>
</reference>
<comment type="caution">
    <text evidence="1">The sequence shown here is derived from an EMBL/GenBank/DDBJ whole genome shotgun (WGS) entry which is preliminary data.</text>
</comment>
<dbReference type="PANTHER" id="PTHR43264:SF1">
    <property type="entry name" value="INOSINE_URIDINE-PREFERRING NUCLEOSIDE HYDROLASE DOMAIN-CONTAINING PROTEIN"/>
    <property type="match status" value="1"/>
</dbReference>
<sequence>MTLSKDKFVSLLTAAILLWTIGNTDCPAQTNVIFDTDIGSDCDDAGAMAVLHKLADKGEINILGVIFSSEKNKFGVGTCDAINTYYGRGNLPLGHAKGNEVGDSRNLYSQVIAEAKDEYGHRLVDSAAALLDVYKNILAGQPDSSVTIVSVGHPYGLYTLLRDAEGKELIGRKVSRWVVMTHTDTAPLQDWNFGKNGAAPYVKYLLGNWPGKIFFSGAGKTILTGHKKLPFSPDPNPVKKAYEIWRFNALVRGRSSWDQIAVLFAARPGYFHVDARGSLVQNEQYETYWDVASDRANHYRITPALDDREMENMIEDLMSEQPSAKR</sequence>
<dbReference type="EMBL" id="BAABEY010000005">
    <property type="protein sequence ID" value="GAA4433187.1"/>
    <property type="molecule type" value="Genomic_DNA"/>
</dbReference>
<name>A0ABP8LNM1_9BACT</name>
<organism evidence="1 2">
    <name type="scientific">Ravibacter arvi</name>
    <dbReference type="NCBI Taxonomy" id="2051041"/>
    <lineage>
        <taxon>Bacteria</taxon>
        <taxon>Pseudomonadati</taxon>
        <taxon>Bacteroidota</taxon>
        <taxon>Cytophagia</taxon>
        <taxon>Cytophagales</taxon>
        <taxon>Spirosomataceae</taxon>
        <taxon>Ravibacter</taxon>
    </lineage>
</organism>
<dbReference type="RefSeq" id="WP_345026595.1">
    <property type="nucleotide sequence ID" value="NZ_BAABEY010000005.1"/>
</dbReference>
<gene>
    <name evidence="1" type="ORF">GCM10023091_06350</name>
</gene>
<dbReference type="InterPro" id="IPR036452">
    <property type="entry name" value="Ribo_hydro-like"/>
</dbReference>
<evidence type="ECO:0000313" key="1">
    <source>
        <dbReference type="EMBL" id="GAA4433187.1"/>
    </source>
</evidence>
<dbReference type="Gene3D" id="3.90.245.10">
    <property type="entry name" value="Ribonucleoside hydrolase-like"/>
    <property type="match status" value="1"/>
</dbReference>
<evidence type="ECO:0008006" key="3">
    <source>
        <dbReference type="Google" id="ProtNLM"/>
    </source>
</evidence>
<accession>A0ABP8LNM1</accession>
<proteinExistence type="predicted"/>
<protein>
    <recommendedName>
        <fullName evidence="3">Nucleoside hydrolase</fullName>
    </recommendedName>
</protein>
<dbReference type="Proteomes" id="UP001501508">
    <property type="component" value="Unassembled WGS sequence"/>
</dbReference>